<comment type="subcellular location">
    <subcellularLocation>
        <location evidence="1">Endosome membrane</location>
        <topology evidence="1">Peripheral membrane protein</topology>
        <orientation evidence="1">Cytoplasmic side</orientation>
    </subcellularLocation>
    <subcellularLocation>
        <location evidence="2">Late endosome membrane</location>
    </subcellularLocation>
    <subcellularLocation>
        <location evidence="3">Lysosome membrane</location>
        <topology evidence="3">Peripheral membrane protein</topology>
        <orientation evidence="3">Cytoplasmic side</orientation>
    </subcellularLocation>
</comment>
<accession>A0A3B3C6T4</accession>
<evidence type="ECO:0000256" key="2">
    <source>
        <dbReference type="ARBA" id="ARBA00004414"/>
    </source>
</evidence>
<keyword evidence="11" id="KW-1185">Reference proteome</keyword>
<dbReference type="SMART" id="SM00714">
    <property type="entry name" value="LITAF"/>
    <property type="match status" value="1"/>
</dbReference>
<dbReference type="GO" id="GO:0008270">
    <property type="term" value="F:zinc ion binding"/>
    <property type="evidence" value="ECO:0007669"/>
    <property type="project" value="TreeGrafter"/>
</dbReference>
<dbReference type="PANTHER" id="PTHR23292:SF45">
    <property type="entry name" value="LIPOPOLYSACCHARIDE-INDUCED TUMOR NECROSIS FACTOR-ALPHA FACTOR HOMOLOG"/>
    <property type="match status" value="1"/>
</dbReference>
<keyword evidence="7 8" id="KW-0472">Membrane</keyword>
<sequence>MYNPNPPPYAPNCPPGPGFQGGEWLLLSQISFCPTKCENCCFEHNKLTQVLTPPTDGPGMMLCTCCQRTVTTRPSFEIGLMAWAVCGGLFLLGCFPCMCIPFCLDSCKDVRHYCPLCNRLLHTYKRM</sequence>
<comment type="similarity">
    <text evidence="4">Belongs to the CDIP1/LITAF family.</text>
</comment>
<dbReference type="STRING" id="30732.ENSOMEP00000013530"/>
<feature type="transmembrane region" description="Helical" evidence="8">
    <location>
        <begin position="80"/>
        <end position="104"/>
    </location>
</feature>
<evidence type="ECO:0000256" key="3">
    <source>
        <dbReference type="ARBA" id="ARBA00004630"/>
    </source>
</evidence>
<evidence type="ECO:0000313" key="10">
    <source>
        <dbReference type="Ensembl" id="ENSOMEP00000013530.1"/>
    </source>
</evidence>
<keyword evidence="6" id="KW-0862">Zinc</keyword>
<dbReference type="Ensembl" id="ENSOMET00000021188.1">
    <property type="protein sequence ID" value="ENSOMEP00000013530.1"/>
    <property type="gene ID" value="ENSOMEG00000014998.1"/>
</dbReference>
<dbReference type="GO" id="GO:0098560">
    <property type="term" value="C:cytoplasmic side of late endosome membrane"/>
    <property type="evidence" value="ECO:0007669"/>
    <property type="project" value="TreeGrafter"/>
</dbReference>
<evidence type="ECO:0000313" key="11">
    <source>
        <dbReference type="Proteomes" id="UP000261560"/>
    </source>
</evidence>
<dbReference type="InterPro" id="IPR037519">
    <property type="entry name" value="LITAF_fam"/>
</dbReference>
<dbReference type="InterPro" id="IPR006629">
    <property type="entry name" value="LITAF"/>
</dbReference>
<keyword evidence="8" id="KW-1133">Transmembrane helix</keyword>
<evidence type="ECO:0000256" key="4">
    <source>
        <dbReference type="ARBA" id="ARBA00005975"/>
    </source>
</evidence>
<dbReference type="PROSITE" id="PS51837">
    <property type="entry name" value="LITAF"/>
    <property type="match status" value="1"/>
</dbReference>
<dbReference type="OMA" id="CENCCFE"/>
<dbReference type="PANTHER" id="PTHR23292">
    <property type="entry name" value="LIPOPOLYSACCHARIDE-INDUCED TUMOR NECROSIS FACTOR-ALPHA FACTOR"/>
    <property type="match status" value="1"/>
</dbReference>
<dbReference type="Pfam" id="PF10601">
    <property type="entry name" value="zf-LITAF-like"/>
    <property type="match status" value="1"/>
</dbReference>
<evidence type="ECO:0000256" key="8">
    <source>
        <dbReference type="SAM" id="Phobius"/>
    </source>
</evidence>
<reference evidence="10" key="1">
    <citation type="submission" date="2025-08" db="UniProtKB">
        <authorList>
            <consortium name="Ensembl"/>
        </authorList>
    </citation>
    <scope>IDENTIFICATION</scope>
</reference>
<keyword evidence="5" id="KW-0479">Metal-binding</keyword>
<evidence type="ECO:0000256" key="5">
    <source>
        <dbReference type="ARBA" id="ARBA00022723"/>
    </source>
</evidence>
<dbReference type="Proteomes" id="UP000261560">
    <property type="component" value="Unplaced"/>
</dbReference>
<dbReference type="GO" id="GO:0005634">
    <property type="term" value="C:nucleus"/>
    <property type="evidence" value="ECO:0007669"/>
    <property type="project" value="TreeGrafter"/>
</dbReference>
<protein>
    <recommendedName>
        <fullName evidence="9">LITAF domain-containing protein</fullName>
    </recommendedName>
</protein>
<proteinExistence type="inferred from homology"/>
<reference evidence="10" key="2">
    <citation type="submission" date="2025-09" db="UniProtKB">
        <authorList>
            <consortium name="Ensembl"/>
        </authorList>
    </citation>
    <scope>IDENTIFICATION</scope>
</reference>
<evidence type="ECO:0000256" key="1">
    <source>
        <dbReference type="ARBA" id="ARBA00004125"/>
    </source>
</evidence>
<dbReference type="AlphaFoldDB" id="A0A3B3C6T4"/>
<name>A0A3B3C6T4_ORYME</name>
<dbReference type="GeneTree" id="ENSGT01030000234810"/>
<evidence type="ECO:0000256" key="7">
    <source>
        <dbReference type="ARBA" id="ARBA00023136"/>
    </source>
</evidence>
<feature type="domain" description="LITAF" evidence="9">
    <location>
        <begin position="43"/>
        <end position="126"/>
    </location>
</feature>
<evidence type="ECO:0000256" key="6">
    <source>
        <dbReference type="ARBA" id="ARBA00022833"/>
    </source>
</evidence>
<dbReference type="GO" id="GO:0098574">
    <property type="term" value="C:cytoplasmic side of lysosomal membrane"/>
    <property type="evidence" value="ECO:0007669"/>
    <property type="project" value="TreeGrafter"/>
</dbReference>
<organism evidence="10 11">
    <name type="scientific">Oryzias melastigma</name>
    <name type="common">Marine medaka</name>
    <dbReference type="NCBI Taxonomy" id="30732"/>
    <lineage>
        <taxon>Eukaryota</taxon>
        <taxon>Metazoa</taxon>
        <taxon>Chordata</taxon>
        <taxon>Craniata</taxon>
        <taxon>Vertebrata</taxon>
        <taxon>Euteleostomi</taxon>
        <taxon>Actinopterygii</taxon>
        <taxon>Neopterygii</taxon>
        <taxon>Teleostei</taxon>
        <taxon>Neoteleostei</taxon>
        <taxon>Acanthomorphata</taxon>
        <taxon>Ovalentaria</taxon>
        <taxon>Atherinomorphae</taxon>
        <taxon>Beloniformes</taxon>
        <taxon>Adrianichthyidae</taxon>
        <taxon>Oryziinae</taxon>
        <taxon>Oryzias</taxon>
    </lineage>
</organism>
<dbReference type="PaxDb" id="30732-ENSOMEP00000013530"/>
<keyword evidence="8" id="KW-0812">Transmembrane</keyword>
<evidence type="ECO:0000259" key="9">
    <source>
        <dbReference type="PROSITE" id="PS51837"/>
    </source>
</evidence>